<dbReference type="Gramene" id="ERN19667">
    <property type="protein sequence ID" value="ERN19667"/>
    <property type="gene ID" value="AMTR_s00062p00173640"/>
</dbReference>
<evidence type="ECO:0000313" key="2">
    <source>
        <dbReference type="EMBL" id="ERN19667.1"/>
    </source>
</evidence>
<dbReference type="HOGENOM" id="CLU_171356_0_0_1"/>
<dbReference type="eggNOG" id="KOG1347">
    <property type="taxonomic scope" value="Eukaryota"/>
</dbReference>
<evidence type="ECO:0000313" key="3">
    <source>
        <dbReference type="Proteomes" id="UP000017836"/>
    </source>
</evidence>
<accession>U5DE21</accession>
<dbReference type="EMBL" id="KI392068">
    <property type="protein sequence ID" value="ERN19667.1"/>
    <property type="molecule type" value="Genomic_DNA"/>
</dbReference>
<proteinExistence type="predicted"/>
<keyword evidence="1" id="KW-1133">Transmembrane helix</keyword>
<reference evidence="3" key="1">
    <citation type="journal article" date="2013" name="Science">
        <title>The Amborella genome and the evolution of flowering plants.</title>
        <authorList>
            <consortium name="Amborella Genome Project"/>
        </authorList>
    </citation>
    <scope>NUCLEOTIDE SEQUENCE [LARGE SCALE GENOMIC DNA]</scope>
</reference>
<keyword evidence="3" id="KW-1185">Reference proteome</keyword>
<feature type="transmembrane region" description="Helical" evidence="1">
    <location>
        <begin position="45"/>
        <end position="63"/>
    </location>
</feature>
<sequence>MSNFSDELRRPLVEEREAVLESILCDERLGLCLRVRAAIRVEMRLLGQLAAPAVAVYLLNYILSMATQIFSGHIGNLDLAAASLGNNGIQIFAYGLLVSQIQH</sequence>
<keyword evidence="1" id="KW-0812">Transmembrane</keyword>
<dbReference type="OMA" id="NGCTVIN"/>
<keyword evidence="1" id="KW-0472">Membrane</keyword>
<dbReference type="Proteomes" id="UP000017836">
    <property type="component" value="Unassembled WGS sequence"/>
</dbReference>
<organism evidence="2 3">
    <name type="scientific">Amborella trichopoda</name>
    <dbReference type="NCBI Taxonomy" id="13333"/>
    <lineage>
        <taxon>Eukaryota</taxon>
        <taxon>Viridiplantae</taxon>
        <taxon>Streptophyta</taxon>
        <taxon>Embryophyta</taxon>
        <taxon>Tracheophyta</taxon>
        <taxon>Spermatophyta</taxon>
        <taxon>Magnoliopsida</taxon>
        <taxon>Amborellales</taxon>
        <taxon>Amborellaceae</taxon>
        <taxon>Amborella</taxon>
    </lineage>
</organism>
<name>U5DE21_AMBTC</name>
<evidence type="ECO:0008006" key="4">
    <source>
        <dbReference type="Google" id="ProtNLM"/>
    </source>
</evidence>
<dbReference type="AlphaFoldDB" id="U5DE21"/>
<protein>
    <recommendedName>
        <fullName evidence="4">Protein DETOXIFICATION</fullName>
    </recommendedName>
</protein>
<evidence type="ECO:0000256" key="1">
    <source>
        <dbReference type="SAM" id="Phobius"/>
    </source>
</evidence>
<gene>
    <name evidence="2" type="ORF">AMTR_s00062p00173640</name>
</gene>